<dbReference type="SUPFAM" id="SSF49899">
    <property type="entry name" value="Concanavalin A-like lectins/glucanases"/>
    <property type="match status" value="1"/>
</dbReference>
<evidence type="ECO:0000256" key="1">
    <source>
        <dbReference type="SAM" id="MobiDB-lite"/>
    </source>
</evidence>
<evidence type="ECO:0000256" key="2">
    <source>
        <dbReference type="SAM" id="SignalP"/>
    </source>
</evidence>
<proteinExistence type="predicted"/>
<name>A0ABQ3SMF8_9ACTN</name>
<feature type="compositionally biased region" description="Low complexity" evidence="1">
    <location>
        <begin position="33"/>
        <end position="48"/>
    </location>
</feature>
<feature type="chain" id="PRO_5045669427" description="Hydrolase" evidence="2">
    <location>
        <begin position="34"/>
        <end position="314"/>
    </location>
</feature>
<dbReference type="Gene3D" id="2.60.120.200">
    <property type="match status" value="1"/>
</dbReference>
<dbReference type="GeneID" id="95587463"/>
<keyword evidence="4" id="KW-1185">Reference proteome</keyword>
<evidence type="ECO:0008006" key="5">
    <source>
        <dbReference type="Google" id="ProtNLM"/>
    </source>
</evidence>
<organism evidence="3 4">
    <name type="scientific">Streptomyces nojiriensis</name>
    <dbReference type="NCBI Taxonomy" id="66374"/>
    <lineage>
        <taxon>Bacteria</taxon>
        <taxon>Bacillati</taxon>
        <taxon>Actinomycetota</taxon>
        <taxon>Actinomycetes</taxon>
        <taxon>Kitasatosporales</taxon>
        <taxon>Streptomycetaceae</taxon>
        <taxon>Streptomyces</taxon>
    </lineage>
</organism>
<evidence type="ECO:0000313" key="4">
    <source>
        <dbReference type="Proteomes" id="UP000613974"/>
    </source>
</evidence>
<accession>A0ABQ3SMF8</accession>
<evidence type="ECO:0000313" key="3">
    <source>
        <dbReference type="EMBL" id="GHI69167.1"/>
    </source>
</evidence>
<feature type="region of interest" description="Disordered" evidence="1">
    <location>
        <begin position="33"/>
        <end position="69"/>
    </location>
</feature>
<dbReference type="PROSITE" id="PS51257">
    <property type="entry name" value="PROKAR_LIPOPROTEIN"/>
    <property type="match status" value="1"/>
</dbReference>
<feature type="signal peptide" evidence="2">
    <location>
        <begin position="1"/>
        <end position="33"/>
    </location>
</feature>
<dbReference type="Proteomes" id="UP000613974">
    <property type="component" value="Unassembled WGS sequence"/>
</dbReference>
<dbReference type="RefSeq" id="WP_189743452.1">
    <property type="nucleotide sequence ID" value="NZ_BMRL01000013.1"/>
</dbReference>
<dbReference type="EMBL" id="BNEC01000005">
    <property type="protein sequence ID" value="GHI69167.1"/>
    <property type="molecule type" value="Genomic_DNA"/>
</dbReference>
<keyword evidence="2" id="KW-0732">Signal</keyword>
<protein>
    <recommendedName>
        <fullName evidence="5">Hydrolase</fullName>
    </recommendedName>
</protein>
<dbReference type="CDD" id="cd00413">
    <property type="entry name" value="Glyco_hydrolase_16"/>
    <property type="match status" value="1"/>
</dbReference>
<sequence length="314" mass="33843">MSQPRRTSRRRVWTALTLPALLCLLAACSGGPASDRGADAAAPGASPTPSGPPGTLFDGFQYSGPDDPSLTANGWEVRNGAGSPGIKDTWSGAGVGFPADTTAQGGRVLQLQASTDGTKQGTRQVEVQSTGTDLFTGTYAARVYFSAKPTSGRNGDHVVQTFFPISSSESSANYSELDHEYLPNGGWGSVGSQLDNVSWYQADPPDRVSHTLKRHLDGWHIMMITAVNGKVTYSLDGKELFTSSGKYVPREKMDIHFSNWFIDLPFTGGPRTWDMKVNWFYYKAGEAVSQSEVQKTVDGFYSSGTNYINTVPKS</sequence>
<comment type="caution">
    <text evidence="3">The sequence shown here is derived from an EMBL/GenBank/DDBJ whole genome shotgun (WGS) entry which is preliminary data.</text>
</comment>
<reference evidence="4" key="1">
    <citation type="submission" date="2023-07" db="EMBL/GenBank/DDBJ databases">
        <title>Whole genome shotgun sequence of Streptomyces nojiriensis NBRC 13794.</title>
        <authorList>
            <person name="Komaki H."/>
            <person name="Tamura T."/>
        </authorList>
    </citation>
    <scope>NUCLEOTIDE SEQUENCE [LARGE SCALE GENOMIC DNA]</scope>
    <source>
        <strain evidence="4">NBRC 13794</strain>
    </source>
</reference>
<dbReference type="InterPro" id="IPR013320">
    <property type="entry name" value="ConA-like_dom_sf"/>
</dbReference>
<gene>
    <name evidence="3" type="ORF">Snoj_30850</name>
</gene>